<dbReference type="SUPFAM" id="SSF56801">
    <property type="entry name" value="Acetyl-CoA synthetase-like"/>
    <property type="match status" value="1"/>
</dbReference>
<evidence type="ECO:0000256" key="1">
    <source>
        <dbReference type="ARBA" id="ARBA00006432"/>
    </source>
</evidence>
<dbReference type="PANTHER" id="PTHR24096">
    <property type="entry name" value="LONG-CHAIN-FATTY-ACID--COA LIGASE"/>
    <property type="match status" value="1"/>
</dbReference>
<dbReference type="CDD" id="cd05911">
    <property type="entry name" value="Firefly_Luc_like"/>
    <property type="match status" value="1"/>
</dbReference>
<evidence type="ECO:0000313" key="6">
    <source>
        <dbReference type="Proteomes" id="UP000488956"/>
    </source>
</evidence>
<evidence type="ECO:0000256" key="2">
    <source>
        <dbReference type="ARBA" id="ARBA00022598"/>
    </source>
</evidence>
<dbReference type="Pfam" id="PF13193">
    <property type="entry name" value="AMP-binding_C"/>
    <property type="match status" value="1"/>
</dbReference>
<dbReference type="PROSITE" id="PS00455">
    <property type="entry name" value="AMP_BINDING"/>
    <property type="match status" value="1"/>
</dbReference>
<feature type="domain" description="AMP-dependent synthetase/ligase" evidence="3">
    <location>
        <begin position="88"/>
        <end position="427"/>
    </location>
</feature>
<evidence type="ECO:0000259" key="4">
    <source>
        <dbReference type="Pfam" id="PF13193"/>
    </source>
</evidence>
<organism evidence="5 6">
    <name type="scientific">Phytophthora fragariae</name>
    <dbReference type="NCBI Taxonomy" id="53985"/>
    <lineage>
        <taxon>Eukaryota</taxon>
        <taxon>Sar</taxon>
        <taxon>Stramenopiles</taxon>
        <taxon>Oomycota</taxon>
        <taxon>Peronosporomycetes</taxon>
        <taxon>Peronosporales</taxon>
        <taxon>Peronosporaceae</taxon>
        <taxon>Phytophthora</taxon>
    </lineage>
</organism>
<proteinExistence type="inferred from homology"/>
<dbReference type="Gene3D" id="3.40.50.980">
    <property type="match status" value="2"/>
</dbReference>
<dbReference type="PANTHER" id="PTHR24096:SF149">
    <property type="entry name" value="AMP-BINDING DOMAIN-CONTAINING PROTEIN-RELATED"/>
    <property type="match status" value="1"/>
</dbReference>
<dbReference type="InterPro" id="IPR020845">
    <property type="entry name" value="AMP-binding_CS"/>
</dbReference>
<dbReference type="Pfam" id="PF00501">
    <property type="entry name" value="AMP-binding"/>
    <property type="match status" value="1"/>
</dbReference>
<dbReference type="EMBL" id="QXFX01001106">
    <property type="protein sequence ID" value="KAE9096598.1"/>
    <property type="molecule type" value="Genomic_DNA"/>
</dbReference>
<dbReference type="Gene3D" id="3.30.300.30">
    <property type="match status" value="1"/>
</dbReference>
<keyword evidence="2" id="KW-0436">Ligase</keyword>
<dbReference type="InterPro" id="IPR045851">
    <property type="entry name" value="AMP-bd_C_sf"/>
</dbReference>
<protein>
    <recommendedName>
        <fullName evidence="7">4-coumarate--CoA ligase 1</fullName>
    </recommendedName>
</protein>
<dbReference type="Proteomes" id="UP000488956">
    <property type="component" value="Unassembled WGS sequence"/>
</dbReference>
<gene>
    <name evidence="5" type="ORF">PF010_g16289</name>
</gene>
<comment type="caution">
    <text evidence="5">The sequence shown here is derived from an EMBL/GenBank/DDBJ whole genome shotgun (WGS) entry which is preliminary data.</text>
</comment>
<evidence type="ECO:0008006" key="7">
    <source>
        <dbReference type="Google" id="ProtNLM"/>
    </source>
</evidence>
<dbReference type="InterPro" id="IPR025110">
    <property type="entry name" value="AMP-bd_C"/>
</dbReference>
<comment type="similarity">
    <text evidence="1">Belongs to the ATP-dependent AMP-binding enzyme family.</text>
</comment>
<evidence type="ECO:0000259" key="3">
    <source>
        <dbReference type="Pfam" id="PF00501"/>
    </source>
</evidence>
<feature type="domain" description="AMP-binding enzyme C-terminal" evidence="4">
    <location>
        <begin position="479"/>
        <end position="557"/>
    </location>
</feature>
<dbReference type="Gene3D" id="2.30.38.10">
    <property type="entry name" value="Luciferase, Domain 3"/>
    <property type="match status" value="1"/>
</dbReference>
<name>A0A6G0KSC7_9STRA</name>
<dbReference type="InterPro" id="IPR000873">
    <property type="entry name" value="AMP-dep_synth/lig_dom"/>
</dbReference>
<accession>A0A6G0KSC7</accession>
<dbReference type="GO" id="GO:0016405">
    <property type="term" value="F:CoA-ligase activity"/>
    <property type="evidence" value="ECO:0007669"/>
    <property type="project" value="TreeGrafter"/>
</dbReference>
<evidence type="ECO:0000313" key="5">
    <source>
        <dbReference type="EMBL" id="KAE9096598.1"/>
    </source>
</evidence>
<sequence>MLAKRVLRLVVERPIVLRTDRFVRRSRALGGALAQQVPIAWGITTPSLPTFSSSAAAEHVANLPDPSDVFDRIVHKSPHEDVEIPDHTIWELFAGARRLAASFAQEGVRRGDVVVLHSFNCIEYPMVVLALTGMGVVCSPASPLFVPNELAYQLTNAKAKFLVTHKQLENVAVEAAAVVGLTNAATFTMGSTEAAETHDLKSINGMAAQTEHDFFYERVDPNLKLMLPFSSGTTGNPKGVALSARNLLANALQVNHVEPDGENFLGLVPFFHIYGMMLIHLSILQAKSIVILPRFMPDTFLDALSTYKIRTAHIAPPAVLFLAHHPLVEQFDLSSTEFVVSGGAPIGKQVESLVHKRLGLNVKQIYGMTELSPAVNYGEDHTRKPGSAGRLVPNTELRVRCMSTDRDLPPNQEGELLYRGPQVMLGYENNHEANQNIFTEDGFLRTGDIGYIDDDGFVFVIDRAKELIKYKGHQVAPGELEDVLNHHPAIADCCCVRGRNELGEEIPKAFVVLKNPDSPNRPTPQDIMDYVAENVAPFKKVREVLFIEAIPKNASGKMLRRQLQERENRLHQA</sequence>
<reference evidence="5 6" key="1">
    <citation type="submission" date="2018-09" db="EMBL/GenBank/DDBJ databases">
        <title>Genomic investigation of the strawberry pathogen Phytophthora fragariae indicates pathogenicity is determined by transcriptional variation in three key races.</title>
        <authorList>
            <person name="Adams T.M."/>
            <person name="Armitage A.D."/>
            <person name="Sobczyk M.K."/>
            <person name="Bates H.J."/>
            <person name="Dunwell J.M."/>
            <person name="Nellist C.F."/>
            <person name="Harrison R.J."/>
        </authorList>
    </citation>
    <scope>NUCLEOTIDE SEQUENCE [LARGE SCALE GENOMIC DNA]</scope>
    <source>
        <strain evidence="5 6">ONT-3</strain>
    </source>
</reference>
<dbReference type="AlphaFoldDB" id="A0A6G0KSC7"/>